<reference evidence="2 3" key="1">
    <citation type="journal article" date="2015" name="Fungal Genet. Biol.">
        <title>Evolution of novel wood decay mechanisms in Agaricales revealed by the genome sequences of Fistulina hepatica and Cylindrobasidium torrendii.</title>
        <authorList>
            <person name="Floudas D."/>
            <person name="Held B.W."/>
            <person name="Riley R."/>
            <person name="Nagy L.G."/>
            <person name="Koehler G."/>
            <person name="Ransdell A.S."/>
            <person name="Younus H."/>
            <person name="Chow J."/>
            <person name="Chiniquy J."/>
            <person name="Lipzen A."/>
            <person name="Tritt A."/>
            <person name="Sun H."/>
            <person name="Haridas S."/>
            <person name="LaButti K."/>
            <person name="Ohm R.A."/>
            <person name="Kues U."/>
            <person name="Blanchette R.A."/>
            <person name="Grigoriev I.V."/>
            <person name="Minto R.E."/>
            <person name="Hibbett D.S."/>
        </authorList>
    </citation>
    <scope>NUCLEOTIDE SEQUENCE [LARGE SCALE GENOMIC DNA]</scope>
    <source>
        <strain evidence="2 3">ATCC 64428</strain>
    </source>
</reference>
<feature type="transmembrane region" description="Helical" evidence="1">
    <location>
        <begin position="239"/>
        <end position="256"/>
    </location>
</feature>
<feature type="transmembrane region" description="Helical" evidence="1">
    <location>
        <begin position="108"/>
        <end position="132"/>
    </location>
</feature>
<feature type="transmembrane region" description="Helical" evidence="1">
    <location>
        <begin position="200"/>
        <end position="224"/>
    </location>
</feature>
<name>A0A0D7A9B4_9AGAR</name>
<dbReference type="OrthoDB" id="2548432at2759"/>
<accession>A0A0D7A9B4</accession>
<evidence type="ECO:0000313" key="3">
    <source>
        <dbReference type="Proteomes" id="UP000054144"/>
    </source>
</evidence>
<keyword evidence="3" id="KW-1185">Reference proteome</keyword>
<feature type="non-terminal residue" evidence="2">
    <location>
        <position position="1"/>
    </location>
</feature>
<dbReference type="EMBL" id="KN881931">
    <property type="protein sequence ID" value="KIY47592.1"/>
    <property type="molecule type" value="Genomic_DNA"/>
</dbReference>
<protein>
    <submittedName>
        <fullName evidence="2">Uncharacterized protein</fullName>
    </submittedName>
</protein>
<feature type="transmembrane region" description="Helical" evidence="1">
    <location>
        <begin position="6"/>
        <end position="24"/>
    </location>
</feature>
<proteinExistence type="predicted"/>
<feature type="non-terminal residue" evidence="2">
    <location>
        <position position="290"/>
    </location>
</feature>
<dbReference type="Proteomes" id="UP000054144">
    <property type="component" value="Unassembled WGS sequence"/>
</dbReference>
<evidence type="ECO:0000256" key="1">
    <source>
        <dbReference type="SAM" id="Phobius"/>
    </source>
</evidence>
<evidence type="ECO:0000313" key="2">
    <source>
        <dbReference type="EMBL" id="KIY47592.1"/>
    </source>
</evidence>
<dbReference type="AlphaFoldDB" id="A0A0D7A9B4"/>
<organism evidence="2 3">
    <name type="scientific">Fistulina hepatica ATCC 64428</name>
    <dbReference type="NCBI Taxonomy" id="1128425"/>
    <lineage>
        <taxon>Eukaryota</taxon>
        <taxon>Fungi</taxon>
        <taxon>Dikarya</taxon>
        <taxon>Basidiomycota</taxon>
        <taxon>Agaricomycotina</taxon>
        <taxon>Agaricomycetes</taxon>
        <taxon>Agaricomycetidae</taxon>
        <taxon>Agaricales</taxon>
        <taxon>Fistulinaceae</taxon>
        <taxon>Fistulina</taxon>
    </lineage>
</organism>
<keyword evidence="1" id="KW-0812">Transmembrane</keyword>
<sequence length="290" mass="31959">AINFLMIGATMGAVLFVMLLALLFFSTDSMRRKPVFILNVLAILTGMTTAIINMYEEVHTLKYPTGVINTHVALAMGCFTAITPTLVEAILILRLYSVYPPSSTARVTFVLIIGIPVLVVIGRMANAIVYLVNYAKTVQQLTSGAASGNILMTSNLPCVRIEWSLQLFNNLYCSSLFLFKVYQQGSLSHGPVSLSQRLKTLFWISVSNFVFPLILSVVQLAIYANNSAHYVTALYVEQVNIQFTIIGVVFATVWVAEGQWADTRRQETLGRTTQLSTLPTTSITSSPSRK</sequence>
<feature type="transmembrane region" description="Helical" evidence="1">
    <location>
        <begin position="36"/>
        <end position="54"/>
    </location>
</feature>
<gene>
    <name evidence="2" type="ORF">FISHEDRAFT_15948</name>
</gene>
<keyword evidence="1" id="KW-0472">Membrane</keyword>
<keyword evidence="1" id="KW-1133">Transmembrane helix</keyword>
<feature type="transmembrane region" description="Helical" evidence="1">
    <location>
        <begin position="74"/>
        <end position="96"/>
    </location>
</feature>